<proteinExistence type="predicted"/>
<evidence type="ECO:0000313" key="2">
    <source>
        <dbReference type="EMBL" id="TFB19277.1"/>
    </source>
</evidence>
<organism evidence="2 3">
    <name type="scientific">Filobacillus milosensis</name>
    <dbReference type="NCBI Taxonomy" id="94137"/>
    <lineage>
        <taxon>Bacteria</taxon>
        <taxon>Bacillati</taxon>
        <taxon>Bacillota</taxon>
        <taxon>Bacilli</taxon>
        <taxon>Bacillales</taxon>
        <taxon>Bacillaceae</taxon>
        <taxon>Filobacillus</taxon>
    </lineage>
</organism>
<evidence type="ECO:0000259" key="1">
    <source>
        <dbReference type="PROSITE" id="PS50965"/>
    </source>
</evidence>
<evidence type="ECO:0000313" key="3">
    <source>
        <dbReference type="Proteomes" id="UP000297975"/>
    </source>
</evidence>
<dbReference type="EMBL" id="SOPW01000011">
    <property type="protein sequence ID" value="TFB19277.1"/>
    <property type="molecule type" value="Genomic_DNA"/>
</dbReference>
<dbReference type="PROSITE" id="PS50965">
    <property type="entry name" value="NERD"/>
    <property type="match status" value="1"/>
</dbReference>
<keyword evidence="3" id="KW-1185">Reference proteome</keyword>
<protein>
    <submittedName>
        <fullName evidence="2">NERD domain-containing protein</fullName>
    </submittedName>
</protein>
<dbReference type="Proteomes" id="UP000297975">
    <property type="component" value="Unassembled WGS sequence"/>
</dbReference>
<feature type="domain" description="NERD" evidence="1">
    <location>
        <begin position="45"/>
        <end position="160"/>
    </location>
</feature>
<name>A0A4Y8IFM2_9BACI</name>
<dbReference type="InterPro" id="IPR011528">
    <property type="entry name" value="NERD"/>
</dbReference>
<sequence length="341" mass="40599">MKEGFSMNKPHEPPTKLLKMLTLNRNIADLTKIPDFNDDIASFSSGYKGELSIDHDLNYILDDHFRLHNLRLPINDWHFEIDTLLILKNFFLILEIKNLKDIIMIDHEKGIMTQHTNGEIRTYQDPILQVEKQARQLDYWLTQRGYTIPIETLVVFVNKNVHLKDNHHERVIYPFRLSHKYYEFKEKLQYLPSIPTQELSQMLINSHERHNPDFLEKYNLKEEDFLPGYLCEKCGQKTIHRMGYAWKCSPCNFIDRQAPLNRLKERYLLFGPEITARQASEWLQVPVPTAGFMLRNYGFTKVGKKKGTKYNMEFDHSTAFQFLLDYSDQLYKRKLDESFRD</sequence>
<reference evidence="2 3" key="1">
    <citation type="submission" date="2019-03" db="EMBL/GenBank/DDBJ databases">
        <authorList>
            <person name="He R.-H."/>
        </authorList>
    </citation>
    <scope>NUCLEOTIDE SEQUENCE [LARGE SCALE GENOMIC DNA]</scope>
    <source>
        <strain evidence="3">SH 714</strain>
    </source>
</reference>
<comment type="caution">
    <text evidence="2">The sequence shown here is derived from an EMBL/GenBank/DDBJ whole genome shotgun (WGS) entry which is preliminary data.</text>
</comment>
<dbReference type="Pfam" id="PF08378">
    <property type="entry name" value="NERD"/>
    <property type="match status" value="1"/>
</dbReference>
<dbReference type="AlphaFoldDB" id="A0A4Y8IFM2"/>
<dbReference type="OrthoDB" id="2734037at2"/>
<accession>A0A4Y8IFM2</accession>
<gene>
    <name evidence="2" type="ORF">E3U55_11230</name>
</gene>